<evidence type="ECO:0000313" key="2">
    <source>
        <dbReference type="Proteomes" id="UP001239909"/>
    </source>
</evidence>
<protein>
    <submittedName>
        <fullName evidence="1">Uncharacterized protein</fullName>
    </submittedName>
</protein>
<dbReference type="Proteomes" id="UP001239909">
    <property type="component" value="Unassembled WGS sequence"/>
</dbReference>
<name>A0ABQ6LMZ8_9RHOB</name>
<dbReference type="EMBL" id="BSYI01000011">
    <property type="protein sequence ID" value="GMG82573.1"/>
    <property type="molecule type" value="Genomic_DNA"/>
</dbReference>
<evidence type="ECO:0000313" key="1">
    <source>
        <dbReference type="EMBL" id="GMG82573.1"/>
    </source>
</evidence>
<dbReference type="RefSeq" id="WP_285671357.1">
    <property type="nucleotide sequence ID" value="NZ_BSYI01000011.1"/>
</dbReference>
<sequence>MTVNGTPITAASVLRWITAASTPIVAGAALGLYAKLNSLEIGQAALTERVQAMGARIEFLTVQASERYTRLDADRDRAEALRRFLAVEEAIKENRGAIRALEERSAAAR</sequence>
<comment type="caution">
    <text evidence="1">The sequence shown here is derived from an EMBL/GenBank/DDBJ whole genome shotgun (WGS) entry which is preliminary data.</text>
</comment>
<accession>A0ABQ6LMZ8</accession>
<organism evidence="1 2">
    <name type="scientific">Paralimibaculum aggregatum</name>
    <dbReference type="NCBI Taxonomy" id="3036245"/>
    <lineage>
        <taxon>Bacteria</taxon>
        <taxon>Pseudomonadati</taxon>
        <taxon>Pseudomonadota</taxon>
        <taxon>Alphaproteobacteria</taxon>
        <taxon>Rhodobacterales</taxon>
        <taxon>Paracoccaceae</taxon>
        <taxon>Paralimibaculum</taxon>
    </lineage>
</organism>
<reference evidence="1 2" key="1">
    <citation type="submission" date="2023-04" db="EMBL/GenBank/DDBJ databases">
        <title>Marinoamorphus aggregata gen. nov., sp. Nov., isolate from tissue of brittle star Ophioplocus japonicus.</title>
        <authorList>
            <person name="Kawano K."/>
            <person name="Sawayama S."/>
            <person name="Nakagawa S."/>
        </authorList>
    </citation>
    <scope>NUCLEOTIDE SEQUENCE [LARGE SCALE GENOMIC DNA]</scope>
    <source>
        <strain evidence="1 2">NKW23</strain>
    </source>
</reference>
<keyword evidence="2" id="KW-1185">Reference proteome</keyword>
<gene>
    <name evidence="1" type="ORF">LNKW23_17860</name>
</gene>
<proteinExistence type="predicted"/>